<feature type="non-terminal residue" evidence="1">
    <location>
        <position position="1"/>
    </location>
</feature>
<reference evidence="1" key="1">
    <citation type="submission" date="2021-06" db="EMBL/GenBank/DDBJ databases">
        <authorList>
            <person name="Kallberg Y."/>
            <person name="Tangrot J."/>
            <person name="Rosling A."/>
        </authorList>
    </citation>
    <scope>NUCLEOTIDE SEQUENCE</scope>
    <source>
        <strain evidence="1">AU212A</strain>
    </source>
</reference>
<sequence length="1097" mass="129459">NDFLPDETSERNSNQQSHSSHRQYADFGISQRYSFDQQERATDYESYSGPQPIIPIITRTYSPTEQIQTEQMQTDIHIQNPLNEDMITTCFHVMIPKDLTKKSKVYVIGNIEKLGMSKKGVIQLRQSKRNLMYWFSDPVIPLSSFQKGPIEYKYYIYRGAEISIKSRIKRISGRSSQFEKEGIPETSSGNWQSEDTEHELISKENQYDLWKKNNIGTLRLKDFKENYPFLYIIYKSITPKNLKDKIIEYQDINKRHSDILDYNITSHFVFTYFNDYDSIVEQQIFLSVLLSYVMNERIEIRLQENFNSIKLLEAFNGINEEHLPHDVNKMLAQVVSALVRHASTYYKKFEWMKAFKIAPVADPNYTFLEHIEMPAYNKENVTKFQTSLYKIVKPCIDDVSGKNVATYMDICKALVKLCNDLSVILFLWQKIFDICVKIDDGFTQYFLKCMSNFIAKDNAKELINHLEEIPLDIEIDFAPMFRDRTLALLRNAGTTWNKYSIDAMFKLLHNVRLKWQNAYVIQALEYISISQNPELLKTFPNILDNFLKKGFMDEKVGKTCIQWLKYMLSYLKKVRNMYNFEENYAFLILYNLEIIYNMIDKYNITCNELFDIAEREIKDLSDDIIFDAATDAGKLKYTKVIEILNRILKEKFGPDVKNIDGQLQLKIMKICRSNARKLHIRNRQVKVFDLLYSLYIFIMVISNLLLLLNRLCEDIVCHIMTRLHENLPRTEININDASFLKALLASSKFWIFILSAVGSTERLHKQHVYVKTVFQAIINLVFNLRNMSIEIGMLKEILNYDDDQLLTFFAIVRNDNVLSMIDITVLQLLRENYKAYFDKLKNLEIFYNQFCTHTVDVQDYINDIKSKLNMQEKVILQDAFDEAFWTFHKPIIDIAQSVYIYIKSQTFKNVLERHSKARGVTLTVELVATKFMREALTKYNWLRAEYRNWMTLNYSITAPFWKDVKDIDYELELMSRDMNWYPRDDMKKAICYLPDVKLWRERIDDLEKTLRIFRVQNVVDSWVANVHNKLKDPLILISLFKAINEIDRCLTNFDASCWKIIRALSSAGDFLTWLYTVAEDDLRNLMNSVNDGSEDRE</sequence>
<feature type="non-terminal residue" evidence="1">
    <location>
        <position position="1097"/>
    </location>
</feature>
<gene>
    <name evidence="1" type="ORF">SCALOS_LOCUS6586</name>
</gene>
<name>A0ACA9MJL2_9GLOM</name>
<dbReference type="Proteomes" id="UP000789860">
    <property type="component" value="Unassembled WGS sequence"/>
</dbReference>
<organism evidence="1 2">
    <name type="scientific">Scutellospora calospora</name>
    <dbReference type="NCBI Taxonomy" id="85575"/>
    <lineage>
        <taxon>Eukaryota</taxon>
        <taxon>Fungi</taxon>
        <taxon>Fungi incertae sedis</taxon>
        <taxon>Mucoromycota</taxon>
        <taxon>Glomeromycotina</taxon>
        <taxon>Glomeromycetes</taxon>
        <taxon>Diversisporales</taxon>
        <taxon>Gigasporaceae</taxon>
        <taxon>Scutellospora</taxon>
    </lineage>
</organism>
<evidence type="ECO:0000313" key="2">
    <source>
        <dbReference type="Proteomes" id="UP000789860"/>
    </source>
</evidence>
<protein>
    <submittedName>
        <fullName evidence="1">3532_t:CDS:1</fullName>
    </submittedName>
</protein>
<proteinExistence type="predicted"/>
<evidence type="ECO:0000313" key="1">
    <source>
        <dbReference type="EMBL" id="CAG8591269.1"/>
    </source>
</evidence>
<accession>A0ACA9MJL2</accession>
<keyword evidence="2" id="KW-1185">Reference proteome</keyword>
<comment type="caution">
    <text evidence="1">The sequence shown here is derived from an EMBL/GenBank/DDBJ whole genome shotgun (WGS) entry which is preliminary data.</text>
</comment>
<dbReference type="EMBL" id="CAJVPM010012893">
    <property type="protein sequence ID" value="CAG8591269.1"/>
    <property type="molecule type" value="Genomic_DNA"/>
</dbReference>